<dbReference type="RefSeq" id="WP_105213975.1">
    <property type="nucleotide sequence ID" value="NZ_CP027062.1"/>
</dbReference>
<keyword evidence="3" id="KW-1185">Reference proteome</keyword>
<dbReference type="SUPFAM" id="SSF56935">
    <property type="entry name" value="Porins"/>
    <property type="match status" value="1"/>
</dbReference>
<evidence type="ECO:0000313" key="3">
    <source>
        <dbReference type="Proteomes" id="UP000238442"/>
    </source>
</evidence>
<dbReference type="Proteomes" id="UP000238442">
    <property type="component" value="Chromosome"/>
</dbReference>
<name>A0A2S0HSW7_9FLAO</name>
<reference evidence="2 3" key="1">
    <citation type="submission" date="2018-02" db="EMBL/GenBank/DDBJ databases">
        <title>Genomic analysis of the strain RR4-38 isolated from a seawater recirculating aquaculture system.</title>
        <authorList>
            <person name="Kim Y.-S."/>
            <person name="Jang Y.H."/>
            <person name="Kim K.-H."/>
        </authorList>
    </citation>
    <scope>NUCLEOTIDE SEQUENCE [LARGE SCALE GENOMIC DNA]</scope>
    <source>
        <strain evidence="2 3">RR4-38</strain>
    </source>
</reference>
<protein>
    <recommendedName>
        <fullName evidence="4">Porin</fullName>
    </recommendedName>
</protein>
<dbReference type="EMBL" id="CP027062">
    <property type="protein sequence ID" value="AVI49732.1"/>
    <property type="molecule type" value="Genomic_DNA"/>
</dbReference>
<gene>
    <name evidence="2" type="ORF">C5O00_00560</name>
</gene>
<feature type="signal peptide" evidence="1">
    <location>
        <begin position="1"/>
        <end position="22"/>
    </location>
</feature>
<feature type="chain" id="PRO_5015726314" description="Porin" evidence="1">
    <location>
        <begin position="23"/>
        <end position="444"/>
    </location>
</feature>
<dbReference type="OrthoDB" id="638836at2"/>
<proteinExistence type="predicted"/>
<dbReference type="KEGG" id="aue:C5O00_00560"/>
<sequence length="444" mass="49574">MKHIVKQLIVLSLLLGVTFSYAQNKRSLNNFREPDKQGINVFEAPKDTAIVKAFDGVRVRVGGSSALQFQAIDHENGFVATDNPSSPWYEMVPLIEIGDNFNLATANLDLDVELGDGLRMHLRTYLSSRHHPEPYVKGGYLQIDNLNFIKEGTLSDLMKHVTVKLGHMEQNYGDQHFRRSDNSSAIYNPFVGNTILDAFTTEVGGEIYYRNNGWLVMVGMSNGKLNQAVNNPDTTSPSLLGKVGWDKQLSNDLRVRLTGSIYNTAHAARVYLYSADRTGSRYYFVLEDAEASASGNFRSGRYDPGFRNEITAIMINPFVKYQGLEVFGLVELTSGRSDSEFEATTPLTEKRRDWTQYMIEVLYRFGNNENFYVGGRYNSASGEEAGSGLDVTIDRFNIGGGVFLTKNVLAKLEYVNQTYDGFAPGNIYNEGKFSGVVVESVISF</sequence>
<evidence type="ECO:0008006" key="4">
    <source>
        <dbReference type="Google" id="ProtNLM"/>
    </source>
</evidence>
<accession>A0A2S0HSW7</accession>
<evidence type="ECO:0000313" key="2">
    <source>
        <dbReference type="EMBL" id="AVI49732.1"/>
    </source>
</evidence>
<organism evidence="2 3">
    <name type="scientific">Pukyongia salina</name>
    <dbReference type="NCBI Taxonomy" id="2094025"/>
    <lineage>
        <taxon>Bacteria</taxon>
        <taxon>Pseudomonadati</taxon>
        <taxon>Bacteroidota</taxon>
        <taxon>Flavobacteriia</taxon>
        <taxon>Flavobacteriales</taxon>
        <taxon>Flavobacteriaceae</taxon>
        <taxon>Pukyongia</taxon>
    </lineage>
</organism>
<dbReference type="AlphaFoldDB" id="A0A2S0HSW7"/>
<keyword evidence="1" id="KW-0732">Signal</keyword>
<evidence type="ECO:0000256" key="1">
    <source>
        <dbReference type="SAM" id="SignalP"/>
    </source>
</evidence>